<dbReference type="eggNOG" id="COG1989">
    <property type="taxonomic scope" value="Bacteria"/>
</dbReference>
<organism evidence="4 5">
    <name type="scientific">Corynebacterium matruchotii ATCC 14266</name>
    <dbReference type="NCBI Taxonomy" id="553207"/>
    <lineage>
        <taxon>Bacteria</taxon>
        <taxon>Bacillati</taxon>
        <taxon>Actinomycetota</taxon>
        <taxon>Actinomycetes</taxon>
        <taxon>Mycobacteriales</taxon>
        <taxon>Corynebacteriaceae</taxon>
        <taxon>Corynebacterium</taxon>
    </lineage>
</organism>
<feature type="transmembrane region" description="Helical" evidence="2">
    <location>
        <begin position="97"/>
        <end position="118"/>
    </location>
</feature>
<dbReference type="GO" id="GO:0006465">
    <property type="term" value="P:signal peptide processing"/>
    <property type="evidence" value="ECO:0007669"/>
    <property type="project" value="TreeGrafter"/>
</dbReference>
<feature type="transmembrane region" description="Helical" evidence="2">
    <location>
        <begin position="130"/>
        <end position="149"/>
    </location>
</feature>
<comment type="caution">
    <text evidence="4">The sequence shown here is derived from an EMBL/GenBank/DDBJ whole genome shotgun (WGS) entry which is preliminary data.</text>
</comment>
<keyword evidence="2" id="KW-1133">Transmembrane helix</keyword>
<feature type="transmembrane region" description="Helical" evidence="2">
    <location>
        <begin position="54"/>
        <end position="77"/>
    </location>
</feature>
<protein>
    <submittedName>
        <fullName evidence="4">Peptidase, A24 family</fullName>
    </submittedName>
</protein>
<keyword evidence="2" id="KW-0812">Transmembrane</keyword>
<evidence type="ECO:0000256" key="1">
    <source>
        <dbReference type="ARBA" id="ARBA00005801"/>
    </source>
</evidence>
<keyword evidence="2" id="KW-0472">Membrane</keyword>
<feature type="domain" description="Prepilin type IV endopeptidase peptidase" evidence="3">
    <location>
        <begin position="15"/>
        <end position="110"/>
    </location>
</feature>
<dbReference type="InterPro" id="IPR050882">
    <property type="entry name" value="Prepilin_peptidase/N-MTase"/>
</dbReference>
<accession>E0DF65</accession>
<dbReference type="STRING" id="553207.HMPREF0299_6502"/>
<dbReference type="Pfam" id="PF01478">
    <property type="entry name" value="Peptidase_A24"/>
    <property type="match status" value="1"/>
</dbReference>
<comment type="similarity">
    <text evidence="1">Belongs to the peptidase A24 family.</text>
</comment>
<evidence type="ECO:0000256" key="2">
    <source>
        <dbReference type="SAM" id="Phobius"/>
    </source>
</evidence>
<evidence type="ECO:0000313" key="4">
    <source>
        <dbReference type="EMBL" id="EFM48580.1"/>
    </source>
</evidence>
<gene>
    <name evidence="4" type="ORF">HMPREF0299_6502</name>
</gene>
<proteinExistence type="inferred from homology"/>
<dbReference type="EMBL" id="ACSH02000005">
    <property type="protein sequence ID" value="EFM48580.1"/>
    <property type="molecule type" value="Genomic_DNA"/>
</dbReference>
<feature type="transmembrane region" description="Helical" evidence="2">
    <location>
        <begin position="6"/>
        <end position="26"/>
    </location>
</feature>
<sequence>MGGTHIMWPAVTIVIGAAWALALCWYDMKYQRLPDNLTMPVLCCLIIIAARMNYVALFGGLVWFFLYFMIALLVGGIGGGDIKLAPSLGIIIGADGIWPVFTAIFLAQMFTLVGAMVFRRTKIPHGPAMILGCIIVLACHPASSTFIHFDRG</sequence>
<evidence type="ECO:0000313" key="5">
    <source>
        <dbReference type="Proteomes" id="UP000004218"/>
    </source>
</evidence>
<dbReference type="InterPro" id="IPR000045">
    <property type="entry name" value="Prepilin_IV_endopep_pep"/>
</dbReference>
<dbReference type="Proteomes" id="UP000004218">
    <property type="component" value="Unassembled WGS sequence"/>
</dbReference>
<dbReference type="PANTHER" id="PTHR30487:SF0">
    <property type="entry name" value="PREPILIN LEADER PEPTIDASE_N-METHYLTRANSFERASE-RELATED"/>
    <property type="match status" value="1"/>
</dbReference>
<dbReference type="GO" id="GO:0005886">
    <property type="term" value="C:plasma membrane"/>
    <property type="evidence" value="ECO:0007669"/>
    <property type="project" value="TreeGrafter"/>
</dbReference>
<name>E0DF65_9CORY</name>
<keyword evidence="5" id="KW-1185">Reference proteome</keyword>
<dbReference type="GO" id="GO:0004190">
    <property type="term" value="F:aspartic-type endopeptidase activity"/>
    <property type="evidence" value="ECO:0007669"/>
    <property type="project" value="InterPro"/>
</dbReference>
<evidence type="ECO:0000259" key="3">
    <source>
        <dbReference type="Pfam" id="PF01478"/>
    </source>
</evidence>
<dbReference type="AlphaFoldDB" id="E0DF65"/>
<dbReference type="PANTHER" id="PTHR30487">
    <property type="entry name" value="TYPE 4 PREPILIN-LIKE PROTEINS LEADER PEPTIDE-PROCESSING ENZYME"/>
    <property type="match status" value="1"/>
</dbReference>
<dbReference type="Gene3D" id="1.20.120.1220">
    <property type="match status" value="1"/>
</dbReference>
<reference evidence="4" key="1">
    <citation type="submission" date="2010-08" db="EMBL/GenBank/DDBJ databases">
        <authorList>
            <person name="Harkins D.M."/>
            <person name="Madupu R."/>
            <person name="Durkin A.S."/>
            <person name="Torralba M."/>
            <person name="Methe B."/>
            <person name="Sutton G.G."/>
            <person name="Nelson K.E."/>
        </authorList>
    </citation>
    <scope>NUCLEOTIDE SEQUENCE [LARGE SCALE GENOMIC DNA]</scope>
    <source>
        <strain evidence="4">ATCC 14266</strain>
    </source>
</reference>